<dbReference type="GO" id="GO:1903457">
    <property type="term" value="P:lactate catabolic process"/>
    <property type="evidence" value="ECO:0007669"/>
    <property type="project" value="TreeGrafter"/>
</dbReference>
<comment type="caution">
    <text evidence="6">The sequence shown here is derived from an EMBL/GenBank/DDBJ whole genome shotgun (WGS) entry which is preliminary data.</text>
</comment>
<dbReference type="Gene3D" id="3.30.70.2740">
    <property type="match status" value="1"/>
</dbReference>
<protein>
    <submittedName>
        <fullName evidence="6">Uncharacterized protein HI_1163</fullName>
    </submittedName>
</protein>
<evidence type="ECO:0000256" key="3">
    <source>
        <dbReference type="ARBA" id="ARBA00022827"/>
    </source>
</evidence>
<reference evidence="6" key="1">
    <citation type="submission" date="2023-03" db="EMBL/GenBank/DDBJ databases">
        <authorList>
            <person name="Steffen K."/>
            <person name="Cardenas P."/>
        </authorList>
    </citation>
    <scope>NUCLEOTIDE SEQUENCE</scope>
</reference>
<dbReference type="InterPro" id="IPR016164">
    <property type="entry name" value="FAD-linked_Oxase-like_C"/>
</dbReference>
<evidence type="ECO:0000313" key="7">
    <source>
        <dbReference type="Proteomes" id="UP001174909"/>
    </source>
</evidence>
<dbReference type="PANTHER" id="PTHR11748:SF119">
    <property type="entry name" value="D-2-HYDROXYGLUTARATE DEHYDROGENASE"/>
    <property type="match status" value="1"/>
</dbReference>
<dbReference type="SUPFAM" id="SSF55103">
    <property type="entry name" value="FAD-linked oxidases, C-terminal domain"/>
    <property type="match status" value="1"/>
</dbReference>
<dbReference type="Pfam" id="PF13534">
    <property type="entry name" value="Fer4_17"/>
    <property type="match status" value="1"/>
</dbReference>
<dbReference type="GO" id="GO:0050660">
    <property type="term" value="F:flavin adenine dinucleotide binding"/>
    <property type="evidence" value="ECO:0007669"/>
    <property type="project" value="InterPro"/>
</dbReference>
<accession>A0AA35WAR2</accession>
<feature type="domain" description="FAD-binding oxidoreductase/transferase type 4 C-terminal" evidence="5">
    <location>
        <begin position="2"/>
        <end position="122"/>
    </location>
</feature>
<name>A0AA35WAR2_GEOBA</name>
<organism evidence="6 7">
    <name type="scientific">Geodia barretti</name>
    <name type="common">Barrett's horny sponge</name>
    <dbReference type="NCBI Taxonomy" id="519541"/>
    <lineage>
        <taxon>Eukaryota</taxon>
        <taxon>Metazoa</taxon>
        <taxon>Porifera</taxon>
        <taxon>Demospongiae</taxon>
        <taxon>Heteroscleromorpha</taxon>
        <taxon>Tetractinellida</taxon>
        <taxon>Astrophorina</taxon>
        <taxon>Geodiidae</taxon>
        <taxon>Geodia</taxon>
    </lineage>
</organism>
<dbReference type="InterPro" id="IPR016171">
    <property type="entry name" value="Vanillyl_alc_oxidase_C-sub2"/>
</dbReference>
<evidence type="ECO:0000313" key="6">
    <source>
        <dbReference type="EMBL" id="CAI8007870.1"/>
    </source>
</evidence>
<keyword evidence="3" id="KW-0274">FAD</keyword>
<dbReference type="GO" id="GO:0004458">
    <property type="term" value="F:D-lactate dehydrogenase (cytochrome) activity"/>
    <property type="evidence" value="ECO:0007669"/>
    <property type="project" value="TreeGrafter"/>
</dbReference>
<dbReference type="GO" id="GO:0008720">
    <property type="term" value="F:D-lactate dehydrogenase (NAD+) activity"/>
    <property type="evidence" value="ECO:0007669"/>
    <property type="project" value="TreeGrafter"/>
</dbReference>
<dbReference type="SUPFAM" id="SSF46548">
    <property type="entry name" value="alpha-helical ferredoxin"/>
    <property type="match status" value="1"/>
</dbReference>
<evidence type="ECO:0000256" key="2">
    <source>
        <dbReference type="ARBA" id="ARBA00022630"/>
    </source>
</evidence>
<keyword evidence="4" id="KW-0560">Oxidoreductase</keyword>
<gene>
    <name evidence="6" type="ORF">GBAR_LOCUS5449</name>
</gene>
<evidence type="ECO:0000259" key="5">
    <source>
        <dbReference type="Pfam" id="PF02913"/>
    </source>
</evidence>
<dbReference type="PANTHER" id="PTHR11748">
    <property type="entry name" value="D-LACTATE DEHYDROGENASE"/>
    <property type="match status" value="1"/>
</dbReference>
<sequence>MPFVEDTAVSPEKLPQFVKRFDEIVRAHGTEAGYYGHASVGCLHIRPLINLKESEGVSKMVSISDEISDLVLEYGGSLSGEHGDGLVRSPYNEKMFGSQIYDAFRDVKRAFDPDGIMNPGKIVDSPPMTNSLRISPQYKPIEIETAFAYKEEGSFAHAIEMCNGQGACRKVLGGTMCPSYMVTRDEEHSTRGRANALRGAMSGALPHESLTSERMMAVMDLCLECKGCKAECPSNVDMAKLKYEFMDKYKKKNGYSLRDRLMGDVAFFNKLASPLAPLTNLPLKSAIGKEILERYAGIDKRRELPMLASQTFRQWFRASGGSPASDAKHGTVVLFPDTFTNYNHPSWGLRR</sequence>
<keyword evidence="7" id="KW-1185">Reference proteome</keyword>
<dbReference type="Proteomes" id="UP001174909">
    <property type="component" value="Unassembled WGS sequence"/>
</dbReference>
<dbReference type="Pfam" id="PF02913">
    <property type="entry name" value="FAD-oxidase_C"/>
    <property type="match status" value="1"/>
</dbReference>
<evidence type="ECO:0000256" key="4">
    <source>
        <dbReference type="ARBA" id="ARBA00023002"/>
    </source>
</evidence>
<dbReference type="InterPro" id="IPR004113">
    <property type="entry name" value="FAD-bd_oxidored_4_C"/>
</dbReference>
<dbReference type="EMBL" id="CASHTH010000800">
    <property type="protein sequence ID" value="CAI8007870.1"/>
    <property type="molecule type" value="Genomic_DNA"/>
</dbReference>
<dbReference type="InterPro" id="IPR017900">
    <property type="entry name" value="4Fe4S_Fe_S_CS"/>
</dbReference>
<evidence type="ECO:0000256" key="1">
    <source>
        <dbReference type="ARBA" id="ARBA00001974"/>
    </source>
</evidence>
<dbReference type="Gene3D" id="1.10.45.10">
    <property type="entry name" value="Vanillyl-alcohol Oxidase, Chain A, domain 4"/>
    <property type="match status" value="1"/>
</dbReference>
<keyword evidence="2" id="KW-0285">Flavoprotein</keyword>
<comment type="cofactor">
    <cofactor evidence="1">
        <name>FAD</name>
        <dbReference type="ChEBI" id="CHEBI:57692"/>
    </cofactor>
</comment>
<dbReference type="PROSITE" id="PS00198">
    <property type="entry name" value="4FE4S_FER_1"/>
    <property type="match status" value="1"/>
</dbReference>
<dbReference type="AlphaFoldDB" id="A0AA35WAR2"/>
<proteinExistence type="predicted"/>